<dbReference type="PROSITE" id="PS50850">
    <property type="entry name" value="MFS"/>
    <property type="match status" value="1"/>
</dbReference>
<keyword evidence="3" id="KW-0472">Membrane</keyword>
<dbReference type="InterPro" id="IPR020846">
    <property type="entry name" value="MFS_dom"/>
</dbReference>
<feature type="transmembrane region" description="Helical" evidence="3">
    <location>
        <begin position="171"/>
        <end position="192"/>
    </location>
</feature>
<feature type="domain" description="Major facilitator superfamily (MFS) profile" evidence="4">
    <location>
        <begin position="239"/>
        <end position="435"/>
    </location>
</feature>
<dbReference type="OrthoDB" id="6509908at2759"/>
<dbReference type="InterPro" id="IPR050327">
    <property type="entry name" value="Proton-linked_MCT"/>
</dbReference>
<organism evidence="5 6">
    <name type="scientific">Ganoderma sinense ZZ0214-1</name>
    <dbReference type="NCBI Taxonomy" id="1077348"/>
    <lineage>
        <taxon>Eukaryota</taxon>
        <taxon>Fungi</taxon>
        <taxon>Dikarya</taxon>
        <taxon>Basidiomycota</taxon>
        <taxon>Agaricomycotina</taxon>
        <taxon>Agaricomycetes</taxon>
        <taxon>Polyporales</taxon>
        <taxon>Polyporaceae</taxon>
        <taxon>Ganoderma</taxon>
    </lineage>
</organism>
<dbReference type="GO" id="GO:0022857">
    <property type="term" value="F:transmembrane transporter activity"/>
    <property type="evidence" value="ECO:0007669"/>
    <property type="project" value="InterPro"/>
</dbReference>
<dbReference type="SUPFAM" id="SSF103473">
    <property type="entry name" value="MFS general substrate transporter"/>
    <property type="match status" value="1"/>
</dbReference>
<feature type="transmembrane region" description="Helical" evidence="3">
    <location>
        <begin position="115"/>
        <end position="132"/>
    </location>
</feature>
<feature type="transmembrane region" description="Helical" evidence="3">
    <location>
        <begin position="138"/>
        <end position="159"/>
    </location>
</feature>
<comment type="subcellular location">
    <subcellularLocation>
        <location evidence="1">Membrane</location>
        <topology evidence="1">Multi-pass membrane protein</topology>
    </subcellularLocation>
</comment>
<keyword evidence="3" id="KW-1133">Transmembrane helix</keyword>
<protein>
    <submittedName>
        <fullName evidence="5">MFS general substrate transporter</fullName>
    </submittedName>
</protein>
<evidence type="ECO:0000313" key="5">
    <source>
        <dbReference type="EMBL" id="PIL27906.1"/>
    </source>
</evidence>
<name>A0A2G8S2B5_9APHY</name>
<feature type="transmembrane region" description="Helical" evidence="3">
    <location>
        <begin position="311"/>
        <end position="328"/>
    </location>
</feature>
<dbReference type="GO" id="GO:0016020">
    <property type="term" value="C:membrane"/>
    <property type="evidence" value="ECO:0007669"/>
    <property type="project" value="UniProtKB-SubCell"/>
</dbReference>
<feature type="transmembrane region" description="Helical" evidence="3">
    <location>
        <begin position="246"/>
        <end position="270"/>
    </location>
</feature>
<dbReference type="AlphaFoldDB" id="A0A2G8S2B5"/>
<accession>A0A2G8S2B5</accession>
<feature type="transmembrane region" description="Helical" evidence="3">
    <location>
        <begin position="368"/>
        <end position="385"/>
    </location>
</feature>
<proteinExistence type="inferred from homology"/>
<feature type="transmembrane region" description="Helical" evidence="3">
    <location>
        <begin position="405"/>
        <end position="425"/>
    </location>
</feature>
<dbReference type="Pfam" id="PF07690">
    <property type="entry name" value="MFS_1"/>
    <property type="match status" value="2"/>
</dbReference>
<dbReference type="InterPro" id="IPR036259">
    <property type="entry name" value="MFS_trans_sf"/>
</dbReference>
<comment type="similarity">
    <text evidence="2">Belongs to the major facilitator superfamily. Monocarboxylate porter (TC 2.A.1.13) family.</text>
</comment>
<evidence type="ECO:0000259" key="4">
    <source>
        <dbReference type="PROSITE" id="PS50850"/>
    </source>
</evidence>
<dbReference type="Gene3D" id="1.20.1250.20">
    <property type="entry name" value="MFS general substrate transporter like domains"/>
    <property type="match status" value="2"/>
</dbReference>
<gene>
    <name evidence="5" type="ORF">GSI_09941</name>
</gene>
<feature type="transmembrane region" description="Helical" evidence="3">
    <location>
        <begin position="45"/>
        <end position="66"/>
    </location>
</feature>
<keyword evidence="3" id="KW-0812">Transmembrane</keyword>
<feature type="transmembrane region" description="Helical" evidence="3">
    <location>
        <begin position="334"/>
        <end position="356"/>
    </location>
</feature>
<comment type="caution">
    <text evidence="5">The sequence shown here is derived from an EMBL/GenBank/DDBJ whole genome shotgun (WGS) entry which is preliminary data.</text>
</comment>
<dbReference type="PANTHER" id="PTHR11360">
    <property type="entry name" value="MONOCARBOXYLATE TRANSPORTER"/>
    <property type="match status" value="1"/>
</dbReference>
<dbReference type="EMBL" id="AYKW01000032">
    <property type="protein sequence ID" value="PIL27906.1"/>
    <property type="molecule type" value="Genomic_DNA"/>
</dbReference>
<dbReference type="Proteomes" id="UP000230002">
    <property type="component" value="Unassembled WGS sequence"/>
</dbReference>
<evidence type="ECO:0000313" key="6">
    <source>
        <dbReference type="Proteomes" id="UP000230002"/>
    </source>
</evidence>
<dbReference type="InterPro" id="IPR011701">
    <property type="entry name" value="MFS"/>
</dbReference>
<sequence length="435" mass="45947">MDDSKHPSTTKASAVLDDLSSKELEDAARVEEVGLGDCPDGGLRAWLVVLGAFCGLCATVGLVNAWGTFQAYYQEVELSHRSSSDIAWIGSVQNAMLYAPGLAVGRLFDRGHLRIPVFAASAMFVLCVFLTAECTQYWQFLLCQGVGMGLATGVVFDMGNMVLAHWFKKRLGFALACILGGASIGGCIFPVTVKALLQRTRFPWTMRILGFITFGLLVVTNLTIARRLPGTKNLGPLVNVAAFKNPAYLFYVASLVVNTLALFTVLTYLTVSAVDDNLNANLAFDLLTIANATSTLGRVASGLLADRYGPLNVLIPATLITAVVTYAWPFAANVPAFVMISVLIGISTGAILAIIVQPFAHMGPVEDVGLRIGMALTVVTAGVIAGPPISGAIVDDTGSFKNVGYYGGSTLLLSAALMVAARHFVGKTARVSGRA</sequence>
<feature type="transmembrane region" description="Helical" evidence="3">
    <location>
        <begin position="204"/>
        <end position="225"/>
    </location>
</feature>
<feature type="transmembrane region" description="Helical" evidence="3">
    <location>
        <begin position="282"/>
        <end position="304"/>
    </location>
</feature>
<evidence type="ECO:0000256" key="2">
    <source>
        <dbReference type="ARBA" id="ARBA00006727"/>
    </source>
</evidence>
<evidence type="ECO:0000256" key="1">
    <source>
        <dbReference type="ARBA" id="ARBA00004141"/>
    </source>
</evidence>
<evidence type="ECO:0000256" key="3">
    <source>
        <dbReference type="SAM" id="Phobius"/>
    </source>
</evidence>
<reference evidence="5 6" key="1">
    <citation type="journal article" date="2015" name="Sci. Rep.">
        <title>Chromosome-level genome map provides insights into diverse defense mechanisms in the medicinal fungus Ganoderma sinense.</title>
        <authorList>
            <person name="Zhu Y."/>
            <person name="Xu J."/>
            <person name="Sun C."/>
            <person name="Zhou S."/>
            <person name="Xu H."/>
            <person name="Nelson D.R."/>
            <person name="Qian J."/>
            <person name="Song J."/>
            <person name="Luo H."/>
            <person name="Xiang L."/>
            <person name="Li Y."/>
            <person name="Xu Z."/>
            <person name="Ji A."/>
            <person name="Wang L."/>
            <person name="Lu S."/>
            <person name="Hayward A."/>
            <person name="Sun W."/>
            <person name="Li X."/>
            <person name="Schwartz D.C."/>
            <person name="Wang Y."/>
            <person name="Chen S."/>
        </authorList>
    </citation>
    <scope>NUCLEOTIDE SEQUENCE [LARGE SCALE GENOMIC DNA]</scope>
    <source>
        <strain evidence="5 6">ZZ0214-1</strain>
    </source>
</reference>
<keyword evidence="6" id="KW-1185">Reference proteome</keyword>
<dbReference type="STRING" id="1077348.A0A2G8S2B5"/>
<dbReference type="PANTHER" id="PTHR11360:SF177">
    <property type="entry name" value="RIBOFLAVIN TRANSPORTER MCH5"/>
    <property type="match status" value="1"/>
</dbReference>